<evidence type="ECO:0000313" key="7">
    <source>
        <dbReference type="EMBL" id="EFX00397.1"/>
    </source>
</evidence>
<dbReference type="PROSITE" id="PS50968">
    <property type="entry name" value="BIOTINYL_LIPOYL"/>
    <property type="match status" value="1"/>
</dbReference>
<feature type="domain" description="Lipoyl-binding" evidence="6">
    <location>
        <begin position="65"/>
        <end position="151"/>
    </location>
</feature>
<evidence type="ECO:0000256" key="3">
    <source>
        <dbReference type="ARBA" id="ARBA00022946"/>
    </source>
</evidence>
<dbReference type="InterPro" id="IPR003016">
    <property type="entry name" value="2-oxoA_DH_lipoyl-BS"/>
</dbReference>
<dbReference type="PANTHER" id="PTHR11715">
    <property type="entry name" value="GLYCINE CLEAVAGE SYSTEM H PROTEIN"/>
    <property type="match status" value="1"/>
</dbReference>
<evidence type="ECO:0000313" key="8">
    <source>
        <dbReference type="Proteomes" id="UP000007796"/>
    </source>
</evidence>
<dbReference type="GO" id="GO:0019464">
    <property type="term" value="P:glycine decarboxylation via glycine cleavage system"/>
    <property type="evidence" value="ECO:0007669"/>
    <property type="project" value="UniProtKB-UniRule"/>
</dbReference>
<evidence type="ECO:0000256" key="2">
    <source>
        <dbReference type="ARBA" id="ARBA00022823"/>
    </source>
</evidence>
<dbReference type="GeneID" id="25980938"/>
<comment type="cofactor">
    <cofactor evidence="5">
        <name>(R)-lipoate</name>
        <dbReference type="ChEBI" id="CHEBI:83088"/>
    </cofactor>
    <text evidence="5">Binds 1 lipoyl cofactor covalently.</text>
</comment>
<dbReference type="STRING" id="655863.F0XNY7"/>
<dbReference type="eggNOG" id="KOG3373">
    <property type="taxonomic scope" value="Eukaryota"/>
</dbReference>
<dbReference type="SUPFAM" id="SSF51230">
    <property type="entry name" value="Single hybrid motif"/>
    <property type="match status" value="1"/>
</dbReference>
<dbReference type="InterPro" id="IPR002930">
    <property type="entry name" value="GCV_H"/>
</dbReference>
<comment type="subunit">
    <text evidence="5">The glycine cleavage system is composed of four proteins: P, T, L and H.</text>
</comment>
<organism evidence="8">
    <name type="scientific">Grosmannia clavigera (strain kw1407 / UAMH 11150)</name>
    <name type="common">Blue stain fungus</name>
    <name type="synonym">Graphiocladiella clavigera</name>
    <dbReference type="NCBI Taxonomy" id="655863"/>
    <lineage>
        <taxon>Eukaryota</taxon>
        <taxon>Fungi</taxon>
        <taxon>Dikarya</taxon>
        <taxon>Ascomycota</taxon>
        <taxon>Pezizomycotina</taxon>
        <taxon>Sordariomycetes</taxon>
        <taxon>Sordariomycetidae</taxon>
        <taxon>Ophiostomatales</taxon>
        <taxon>Ophiostomataceae</taxon>
        <taxon>Leptographium</taxon>
    </lineage>
</organism>
<keyword evidence="3 5" id="KW-0809">Transit peptide</keyword>
<dbReference type="InParanoid" id="F0XNY7"/>
<keyword evidence="2 4" id="KW-0450">Lipoyl</keyword>
<accession>F0XNY7</accession>
<dbReference type="InterPro" id="IPR017453">
    <property type="entry name" value="GCV_H_sub"/>
</dbReference>
<dbReference type="NCBIfam" id="TIGR00527">
    <property type="entry name" value="gcvH"/>
    <property type="match status" value="1"/>
</dbReference>
<dbReference type="PANTHER" id="PTHR11715:SF3">
    <property type="entry name" value="GLYCINE CLEAVAGE SYSTEM H PROTEIN-RELATED"/>
    <property type="match status" value="1"/>
</dbReference>
<comment type="subcellular location">
    <subcellularLocation>
        <location evidence="5">Mitochondrion</location>
    </subcellularLocation>
</comment>
<protein>
    <recommendedName>
        <fullName evidence="5">Glycine cleavage system H protein</fullName>
    </recommendedName>
</protein>
<dbReference type="EMBL" id="GL629801">
    <property type="protein sequence ID" value="EFX00397.1"/>
    <property type="molecule type" value="Genomic_DNA"/>
</dbReference>
<dbReference type="CDD" id="cd06848">
    <property type="entry name" value="GCS_H"/>
    <property type="match status" value="1"/>
</dbReference>
<comment type="function">
    <text evidence="5">The H protein shuttles the methylamine group of glycine from the P protein to the T protein.</text>
</comment>
<dbReference type="InterPro" id="IPR033753">
    <property type="entry name" value="GCV_H/Fam206"/>
</dbReference>
<dbReference type="Pfam" id="PF01597">
    <property type="entry name" value="GCV_H"/>
    <property type="match status" value="1"/>
</dbReference>
<dbReference type="FunCoup" id="F0XNY7">
    <property type="interactions" value="785"/>
</dbReference>
<sequence length="179" mass="19166">MASIARCWRLAARSPILAARVARPMTAFRPAGQVTGRSFSVTAQVALRKYTKDHEWIDLNADQSSGVIGISEYAAEALGDVVYVELPEEGKEVGQGDAIGAVESVKSAADINAPISCKITHINHSLEEKPGTINQVPEDDSAGGGWIARVQVDAQGVKDLETLMGAEEYKLYTATVEDH</sequence>
<dbReference type="OrthoDB" id="10264154at2759"/>
<keyword evidence="5" id="KW-0496">Mitochondrion</keyword>
<dbReference type="GO" id="GO:0005739">
    <property type="term" value="C:mitochondrion"/>
    <property type="evidence" value="ECO:0007669"/>
    <property type="project" value="UniProtKB-SubCell"/>
</dbReference>
<dbReference type="AlphaFoldDB" id="F0XNY7"/>
<comment type="similarity">
    <text evidence="1 5">Belongs to the GcvH family.</text>
</comment>
<evidence type="ECO:0000256" key="4">
    <source>
        <dbReference type="PIRSR" id="PIRSR617453-50"/>
    </source>
</evidence>
<dbReference type="InterPro" id="IPR011053">
    <property type="entry name" value="Single_hybrid_motif"/>
</dbReference>
<proteinExistence type="inferred from homology"/>
<feature type="modified residue" description="N6-lipoyllysine" evidence="4">
    <location>
        <position position="106"/>
    </location>
</feature>
<dbReference type="RefSeq" id="XP_014169879.1">
    <property type="nucleotide sequence ID" value="XM_014314404.1"/>
</dbReference>
<dbReference type="GO" id="GO:0006730">
    <property type="term" value="P:one-carbon metabolic process"/>
    <property type="evidence" value="ECO:0007669"/>
    <property type="project" value="EnsemblFungi"/>
</dbReference>
<gene>
    <name evidence="7" type="ORF">CMQ_7399</name>
</gene>
<dbReference type="HOGENOM" id="CLU_097408_1_2_1"/>
<dbReference type="GO" id="GO:0009249">
    <property type="term" value="P:protein lipoylation"/>
    <property type="evidence" value="ECO:0007669"/>
    <property type="project" value="EnsemblFungi"/>
</dbReference>
<evidence type="ECO:0000256" key="1">
    <source>
        <dbReference type="ARBA" id="ARBA00009249"/>
    </source>
</evidence>
<name>F0XNY7_GROCL</name>
<dbReference type="InterPro" id="IPR000089">
    <property type="entry name" value="Biotin_lipoyl"/>
</dbReference>
<dbReference type="Gene3D" id="2.40.50.100">
    <property type="match status" value="1"/>
</dbReference>
<dbReference type="Proteomes" id="UP000007796">
    <property type="component" value="Unassembled WGS sequence"/>
</dbReference>
<dbReference type="GO" id="GO:0031405">
    <property type="term" value="F:lipoic acid binding"/>
    <property type="evidence" value="ECO:0007669"/>
    <property type="project" value="EnsemblFungi"/>
</dbReference>
<dbReference type="NCBIfam" id="NF002270">
    <property type="entry name" value="PRK01202.1"/>
    <property type="match status" value="1"/>
</dbReference>
<dbReference type="GO" id="GO:0005960">
    <property type="term" value="C:glycine cleavage complex"/>
    <property type="evidence" value="ECO:0007669"/>
    <property type="project" value="UniProtKB-UniRule"/>
</dbReference>
<evidence type="ECO:0000259" key="6">
    <source>
        <dbReference type="PROSITE" id="PS50968"/>
    </source>
</evidence>
<reference evidence="7 8" key="1">
    <citation type="journal article" date="2011" name="Proc. Natl. Acad. Sci. U.S.A.">
        <title>Genome and transcriptome analyses of the mountain pine beetle-fungal symbiont Grosmannia clavigera, a lodgepole pine pathogen.</title>
        <authorList>
            <person name="DiGuistini S."/>
            <person name="Wang Y."/>
            <person name="Liao N.Y."/>
            <person name="Taylor G."/>
            <person name="Tanguay P."/>
            <person name="Feau N."/>
            <person name="Henrissat B."/>
            <person name="Chan S.K."/>
            <person name="Hesse-Orce U."/>
            <person name="Alamouti S.M."/>
            <person name="Tsui C.K.M."/>
            <person name="Docking R.T."/>
            <person name="Levasseur A."/>
            <person name="Haridas S."/>
            <person name="Robertson G."/>
            <person name="Birol I."/>
            <person name="Holt R.A."/>
            <person name="Marra M.A."/>
            <person name="Hamelin R.C."/>
            <person name="Hirst M."/>
            <person name="Jones S.J.M."/>
            <person name="Bohlmann J."/>
            <person name="Breuil C."/>
        </authorList>
    </citation>
    <scope>NUCLEOTIDE SEQUENCE [LARGE SCALE GENOMIC DNA]</scope>
    <source>
        <strain evidence="8">kw1407 / UAMH 11150</strain>
    </source>
</reference>
<evidence type="ECO:0000256" key="5">
    <source>
        <dbReference type="RuleBase" id="RU364055"/>
    </source>
</evidence>
<dbReference type="PROSITE" id="PS00189">
    <property type="entry name" value="LIPOYL"/>
    <property type="match status" value="1"/>
</dbReference>
<keyword evidence="8" id="KW-1185">Reference proteome</keyword>